<dbReference type="KEGG" id="cvn:111128323"/>
<dbReference type="Proteomes" id="UP000694844">
    <property type="component" value="Chromosome 4"/>
</dbReference>
<evidence type="ECO:0000313" key="3">
    <source>
        <dbReference type="Proteomes" id="UP000694844"/>
    </source>
</evidence>
<dbReference type="PANTHER" id="PTHR48228">
    <property type="entry name" value="SUCCINYL-COA--D-CITRAMALATE COA-TRANSFERASE"/>
    <property type="match status" value="1"/>
</dbReference>
<dbReference type="GO" id="GO:0005739">
    <property type="term" value="C:mitochondrion"/>
    <property type="evidence" value="ECO:0007669"/>
    <property type="project" value="TreeGrafter"/>
</dbReference>
<dbReference type="Gene3D" id="3.30.1540.10">
    <property type="entry name" value="formyl-coa transferase, domain 3"/>
    <property type="match status" value="1"/>
</dbReference>
<feature type="region of interest" description="Disordered" evidence="2">
    <location>
        <begin position="300"/>
        <end position="334"/>
    </location>
</feature>
<dbReference type="InterPro" id="IPR044855">
    <property type="entry name" value="CoA-Trfase_III_dom3_sf"/>
</dbReference>
<proteinExistence type="inferred from homology"/>
<keyword evidence="3" id="KW-1185">Reference proteome</keyword>
<protein>
    <submittedName>
        <fullName evidence="4">Alpha-methylacyl-CoA racemase-like</fullName>
    </submittedName>
</protein>
<dbReference type="GeneID" id="111128323"/>
<accession>A0A8B8DPG3</accession>
<dbReference type="RefSeq" id="XP_022329603.1">
    <property type="nucleotide sequence ID" value="XM_022473895.1"/>
</dbReference>
<dbReference type="InterPro" id="IPR003673">
    <property type="entry name" value="CoA-Trfase_fam_III"/>
</dbReference>
<name>A0A8B8DPG3_CRAVI</name>
<dbReference type="Gene3D" id="3.40.50.10540">
    <property type="entry name" value="Crotonobetainyl-coa:carnitine coa-transferase, domain 1"/>
    <property type="match status" value="1"/>
</dbReference>
<sequence length="381" mass="41495">MALRGVKVIEFAGLAPVPFCGMILSDFGAKVIRIDKPNALDQDRQGRGKRSIAIDMKKTEGISIVKKLCSDADVLIEPFRAGVMEKLGLGPKILLSENPRLVYARLTGYGQNGSMSSRAGHDINYIATSGVLSYLGRKGESPHPPINLMADFAGGGMTCALGIVMALFERAQSGQGQVIDASMVEGSAYVANWLWKSRKLPIWGKPPGENVLDGGAPFYDTYTTADKKFMAVGALEPQFYVQLIQGLGLSLDEFPQSLLLSEPEKLKKKFVEVFASKTRDEWTEIFKDTDACCTPILEPEEAPLHPHNVSNKSFLQAPDGSYEPGPAPKLSRTPGVDQVLAAPRLGQHTVDILKEMGFPGETIQKFIDSQVVLQRQTNSKL</sequence>
<organism evidence="3 4">
    <name type="scientific">Crassostrea virginica</name>
    <name type="common">Eastern oyster</name>
    <dbReference type="NCBI Taxonomy" id="6565"/>
    <lineage>
        <taxon>Eukaryota</taxon>
        <taxon>Metazoa</taxon>
        <taxon>Spiralia</taxon>
        <taxon>Lophotrochozoa</taxon>
        <taxon>Mollusca</taxon>
        <taxon>Bivalvia</taxon>
        <taxon>Autobranchia</taxon>
        <taxon>Pteriomorphia</taxon>
        <taxon>Ostreida</taxon>
        <taxon>Ostreoidea</taxon>
        <taxon>Ostreidae</taxon>
        <taxon>Crassostrea</taxon>
    </lineage>
</organism>
<dbReference type="AlphaFoldDB" id="A0A8B8DPG3"/>
<comment type="similarity">
    <text evidence="1">Belongs to the CoA-transferase III family.</text>
</comment>
<evidence type="ECO:0000256" key="2">
    <source>
        <dbReference type="SAM" id="MobiDB-lite"/>
    </source>
</evidence>
<evidence type="ECO:0000313" key="4">
    <source>
        <dbReference type="RefSeq" id="XP_022329603.1"/>
    </source>
</evidence>
<dbReference type="Pfam" id="PF02515">
    <property type="entry name" value="CoA_transf_3"/>
    <property type="match status" value="1"/>
</dbReference>
<dbReference type="SUPFAM" id="SSF89796">
    <property type="entry name" value="CoA-transferase family III (CaiB/BaiF)"/>
    <property type="match status" value="1"/>
</dbReference>
<dbReference type="PANTHER" id="PTHR48228:SF5">
    <property type="entry name" value="ALPHA-METHYLACYL-COA RACEMASE"/>
    <property type="match status" value="1"/>
</dbReference>
<dbReference type="GO" id="GO:0008111">
    <property type="term" value="F:alpha-methylacyl-CoA racemase activity"/>
    <property type="evidence" value="ECO:0007669"/>
    <property type="project" value="TreeGrafter"/>
</dbReference>
<dbReference type="InterPro" id="IPR050509">
    <property type="entry name" value="CoA-transferase_III"/>
</dbReference>
<evidence type="ECO:0000256" key="1">
    <source>
        <dbReference type="ARBA" id="ARBA00008383"/>
    </source>
</evidence>
<gene>
    <name evidence="4" type="primary">LOC111128323</name>
</gene>
<dbReference type="OrthoDB" id="16747at2759"/>
<dbReference type="InterPro" id="IPR023606">
    <property type="entry name" value="CoA-Trfase_III_dom_1_sf"/>
</dbReference>
<reference evidence="4" key="1">
    <citation type="submission" date="2025-08" db="UniProtKB">
        <authorList>
            <consortium name="RefSeq"/>
        </authorList>
    </citation>
    <scope>IDENTIFICATION</scope>
    <source>
        <tissue evidence="4">Whole sample</tissue>
    </source>
</reference>
<dbReference type="GO" id="GO:0008206">
    <property type="term" value="P:bile acid metabolic process"/>
    <property type="evidence" value="ECO:0007669"/>
    <property type="project" value="TreeGrafter"/>
</dbReference>